<keyword evidence="3" id="KW-0067">ATP-binding</keyword>
<dbReference type="KEGG" id="sarm:DVA86_11795"/>
<dbReference type="SUPFAM" id="SSF54211">
    <property type="entry name" value="Ribosomal protein S5 domain 2-like"/>
    <property type="match status" value="1"/>
</dbReference>
<dbReference type="Pfam" id="PF13541">
    <property type="entry name" value="ChlI"/>
    <property type="match status" value="1"/>
</dbReference>
<dbReference type="InterPro" id="IPR000523">
    <property type="entry name" value="Mg_chelatse_chII-like_cat_dom"/>
</dbReference>
<dbReference type="CDD" id="cd00009">
    <property type="entry name" value="AAA"/>
    <property type="match status" value="1"/>
</dbReference>
<reference evidence="3 4" key="1">
    <citation type="submission" date="2018-07" db="EMBL/GenBank/DDBJ databases">
        <title>Draft genome of the type strain Streptomyces armeniacus ATCC 15676.</title>
        <authorList>
            <person name="Labana P."/>
            <person name="Gosse J.T."/>
            <person name="Boddy C.N."/>
        </authorList>
    </citation>
    <scope>NUCLEOTIDE SEQUENCE [LARGE SCALE GENOMIC DNA]</scope>
    <source>
        <strain evidence="3 4">ATCC 15676</strain>
    </source>
</reference>
<name>A0A345XNL9_9ACTN</name>
<evidence type="ECO:0000313" key="3">
    <source>
        <dbReference type="EMBL" id="AXK33235.1"/>
    </source>
</evidence>
<accession>A0A345XNL9</accession>
<dbReference type="InterPro" id="IPR003593">
    <property type="entry name" value="AAA+_ATPase"/>
</dbReference>
<dbReference type="RefSeq" id="WP_208877957.1">
    <property type="nucleotide sequence ID" value="NZ_CP031320.1"/>
</dbReference>
<keyword evidence="4" id="KW-1185">Reference proteome</keyword>
<keyword evidence="3" id="KW-0547">Nucleotide-binding</keyword>
<dbReference type="InterPro" id="IPR014721">
    <property type="entry name" value="Ribsml_uS5_D2-typ_fold_subgr"/>
</dbReference>
<dbReference type="GO" id="GO:0005524">
    <property type="term" value="F:ATP binding"/>
    <property type="evidence" value="ECO:0007669"/>
    <property type="project" value="UniProtKB-KW"/>
</dbReference>
<dbReference type="PANTHER" id="PTHR32039:SF7">
    <property type="entry name" value="COMPETENCE PROTEIN COMM"/>
    <property type="match status" value="1"/>
</dbReference>
<dbReference type="InterPro" id="IPR020568">
    <property type="entry name" value="Ribosomal_Su5_D2-typ_SF"/>
</dbReference>
<evidence type="ECO:0000259" key="2">
    <source>
        <dbReference type="SMART" id="SM00382"/>
    </source>
</evidence>
<dbReference type="EMBL" id="CP031320">
    <property type="protein sequence ID" value="AXK33235.1"/>
    <property type="molecule type" value="Genomic_DNA"/>
</dbReference>
<dbReference type="PANTHER" id="PTHR32039">
    <property type="entry name" value="MAGNESIUM-CHELATASE SUBUNIT CHLI"/>
    <property type="match status" value="1"/>
</dbReference>
<dbReference type="InterPro" id="IPR045006">
    <property type="entry name" value="CHLI-like"/>
</dbReference>
<protein>
    <submittedName>
        <fullName evidence="3">ATP-binding protein</fullName>
    </submittedName>
</protein>
<dbReference type="Gene3D" id="3.40.50.300">
    <property type="entry name" value="P-loop containing nucleotide triphosphate hydrolases"/>
    <property type="match status" value="1"/>
</dbReference>
<dbReference type="InterPro" id="IPR025158">
    <property type="entry name" value="Mg_chelat-rel_C"/>
</dbReference>
<evidence type="ECO:0000313" key="4">
    <source>
        <dbReference type="Proteomes" id="UP000254425"/>
    </source>
</evidence>
<dbReference type="Proteomes" id="UP000254425">
    <property type="component" value="Chromosome"/>
</dbReference>
<dbReference type="SUPFAM" id="SSF52540">
    <property type="entry name" value="P-loop containing nucleoside triphosphate hydrolases"/>
    <property type="match status" value="1"/>
</dbReference>
<dbReference type="Pfam" id="PF01078">
    <property type="entry name" value="Mg_chelatase"/>
    <property type="match status" value="1"/>
</dbReference>
<evidence type="ECO:0000256" key="1">
    <source>
        <dbReference type="SAM" id="MobiDB-lite"/>
    </source>
</evidence>
<feature type="compositionally biased region" description="Acidic residues" evidence="1">
    <location>
        <begin position="172"/>
        <end position="181"/>
    </location>
</feature>
<sequence>MAFARTCSVALVGVEGVVVEVQADLEPGVAAFTLVGLPDKSLVESRDRVRAAVVNAGAEWPQKKLTVGLSPASVPKSGSGFDLSVACAVLGAAERIDPRAIADLMMIGELGLDGRVRHVRGVLPAVLAAADAGYRQVVVPEQAVAEASLVPDVTVLGVRSLRQLIALLTDEAPPEDGEQEQQQERADRLGTPGRSEAVLGGFLVPGSGRAVTAGGERQLDLAEVAGQAGARRALEVAAAGRHHLFFKGPPGAGKTMLAERLPGLLPPLSAAESLEVTAVHSVAGTLPPGHPLVERPPYCAPHHSATMAALIGGGTGLPHPGAVSVAHHGVLFLDEAAECSGRVLDAMRQPLESGYVVVARASGMMRLPARFLLVLAANPCPCGRHGMNAGGCECRPSSIRRYRARLSGPLLDRVDLRVTVHPLTRSELAALEGTAECTATVAARVREARERAAARYAGTDWTTNSDVPGHALRKGWPVAPGALREAEEDMDRGVLTARGLDRVLRVAWTVADLAGHDRPTAADVRCALELRTGITRGSTLSGSRL</sequence>
<dbReference type="AlphaFoldDB" id="A0A345XNL9"/>
<feature type="domain" description="AAA+ ATPase" evidence="2">
    <location>
        <begin position="240"/>
        <end position="424"/>
    </location>
</feature>
<proteinExistence type="predicted"/>
<dbReference type="Gene3D" id="3.30.230.10">
    <property type="match status" value="1"/>
</dbReference>
<dbReference type="SMART" id="SM00382">
    <property type="entry name" value="AAA"/>
    <property type="match status" value="1"/>
</dbReference>
<dbReference type="Pfam" id="PF13335">
    <property type="entry name" value="Mg_chelatase_C"/>
    <property type="match status" value="1"/>
</dbReference>
<feature type="region of interest" description="Disordered" evidence="1">
    <location>
        <begin position="170"/>
        <end position="192"/>
    </location>
</feature>
<gene>
    <name evidence="3" type="ORF">DVA86_11795</name>
</gene>
<dbReference type="InterPro" id="IPR027417">
    <property type="entry name" value="P-loop_NTPase"/>
</dbReference>
<organism evidence="3 4">
    <name type="scientific">Streptomyces armeniacus</name>
    <dbReference type="NCBI Taxonomy" id="83291"/>
    <lineage>
        <taxon>Bacteria</taxon>
        <taxon>Bacillati</taxon>
        <taxon>Actinomycetota</taxon>
        <taxon>Actinomycetes</taxon>
        <taxon>Kitasatosporales</taxon>
        <taxon>Streptomycetaceae</taxon>
        <taxon>Streptomyces</taxon>
    </lineage>
</organism>